<evidence type="ECO:0000313" key="1">
    <source>
        <dbReference type="EMBL" id="QSF43056.1"/>
    </source>
</evidence>
<keyword evidence="2" id="KW-1185">Reference proteome</keyword>
<dbReference type="EMBL" id="CP070969">
    <property type="protein sequence ID" value="QSF43056.1"/>
    <property type="molecule type" value="Genomic_DNA"/>
</dbReference>
<dbReference type="RefSeq" id="WP_206100714.1">
    <property type="nucleotide sequence ID" value="NZ_CP070969.1"/>
</dbReference>
<reference evidence="1 2" key="1">
    <citation type="submission" date="2021-02" db="EMBL/GenBank/DDBJ databases">
        <title>Paenibacillus tianjinensis sp. nov.</title>
        <authorList>
            <person name="Liu H."/>
        </authorList>
    </citation>
    <scope>NUCLEOTIDE SEQUENCE [LARGE SCALE GENOMIC DNA]</scope>
    <source>
        <strain evidence="1 2">TB2019</strain>
    </source>
</reference>
<gene>
    <name evidence="1" type="ORF">JRJ22_17365</name>
</gene>
<organism evidence="1 2">
    <name type="scientific">Paenibacillus tianjinensis</name>
    <dbReference type="NCBI Taxonomy" id="2810347"/>
    <lineage>
        <taxon>Bacteria</taxon>
        <taxon>Bacillati</taxon>
        <taxon>Bacillota</taxon>
        <taxon>Bacilli</taxon>
        <taxon>Bacillales</taxon>
        <taxon>Paenibacillaceae</taxon>
        <taxon>Paenibacillus</taxon>
    </lineage>
</organism>
<accession>A0ABX7L5W9</accession>
<name>A0ABX7L5W9_9BACL</name>
<evidence type="ECO:0000313" key="2">
    <source>
        <dbReference type="Proteomes" id="UP000663452"/>
    </source>
</evidence>
<sequence length="183" mass="21270">MDYLYHYYEKAIGPFRNLSDLPADEAAEVLDSIKHNKDVMAGRRAAGYMKRRYELEQLARAMFIAKGGQPVRKVPHYMVVGECEWLNSWYEEGAAVKIHISSFNTDTLSFSYGDLFPTFSPKVDDGKEYRGNIYTYKEMVQLIHKYGLPQVWNKEGTKGPERYIEVQVWDDEPLQISRIKGEK</sequence>
<proteinExistence type="predicted"/>
<protein>
    <submittedName>
        <fullName evidence="1">Uncharacterized protein</fullName>
    </submittedName>
</protein>
<dbReference type="Proteomes" id="UP000663452">
    <property type="component" value="Chromosome"/>
</dbReference>